<reference evidence="2" key="1">
    <citation type="submission" date="2019-04" db="EMBL/GenBank/DDBJ databases">
        <title>Draft genome sequence of Pseudonocardiaceae bacterium SL3-2-4.</title>
        <authorList>
            <person name="Ningsih F."/>
            <person name="Yokota A."/>
            <person name="Sakai Y."/>
            <person name="Nanatani K."/>
            <person name="Yabe S."/>
            <person name="Oetari A."/>
            <person name="Sjamsuridzal W."/>
        </authorList>
    </citation>
    <scope>NUCLEOTIDE SEQUENCE [LARGE SCALE GENOMIC DNA]</scope>
    <source>
        <strain evidence="2">SL3-2-4</strain>
    </source>
</reference>
<comment type="caution">
    <text evidence="1">The sequence shown here is derived from an EMBL/GenBank/DDBJ whole genome shotgun (WGS) entry which is preliminary data.</text>
</comment>
<dbReference type="RefSeq" id="WP_137816335.1">
    <property type="nucleotide sequence ID" value="NZ_BJFL01000041.1"/>
</dbReference>
<dbReference type="EMBL" id="BJFL01000041">
    <property type="protein sequence ID" value="GDY33381.1"/>
    <property type="molecule type" value="Genomic_DNA"/>
</dbReference>
<dbReference type="InterPro" id="IPR036691">
    <property type="entry name" value="Endo/exonu/phosph_ase_sf"/>
</dbReference>
<dbReference type="AlphaFoldDB" id="A0A4D4J9N7"/>
<name>A0A4D4J9N7_9PSEU</name>
<evidence type="ECO:0000313" key="1">
    <source>
        <dbReference type="EMBL" id="GDY33381.1"/>
    </source>
</evidence>
<organism evidence="1 2">
    <name type="scientific">Gandjariella thermophila</name>
    <dbReference type="NCBI Taxonomy" id="1931992"/>
    <lineage>
        <taxon>Bacteria</taxon>
        <taxon>Bacillati</taxon>
        <taxon>Actinomycetota</taxon>
        <taxon>Actinomycetes</taxon>
        <taxon>Pseudonocardiales</taxon>
        <taxon>Pseudonocardiaceae</taxon>
        <taxon>Gandjariella</taxon>
    </lineage>
</organism>
<sequence>MRRIVPLGRWVLLVLVVVFGVLGDAPAPAEAPPPAVAAGTAAKDFRLATPSTQVLPARVRATGRGAVSRTFRELQLNLCHGGIAPCGDDSTLPEIDALLRQLSGSRTPPDLITLNEVCRDDIARHLASSMADVWPADKVFFLFAPAVDGNRGGAMAPYPCADGDAYGNAVIGHVPDAQYHGLAGLYGTYTAQTADPEKRSFGCLYLARHYYACTTHLEVADRAVAMRQCVTLMIEVIPFLAGHEGGNLPTVVGADLNLRDGAESPQNVRHCVPAGYHRAGDGDVMHVMVSGDIGLARTDRFPLRHTDHNAFLVTMTMP</sequence>
<gene>
    <name evidence="1" type="ORF">GTS_50140</name>
</gene>
<protein>
    <recommendedName>
        <fullName evidence="3">Endonuclease/exonuclease/phosphatase domain-containing protein</fullName>
    </recommendedName>
</protein>
<proteinExistence type="predicted"/>
<evidence type="ECO:0008006" key="3">
    <source>
        <dbReference type="Google" id="ProtNLM"/>
    </source>
</evidence>
<evidence type="ECO:0000313" key="2">
    <source>
        <dbReference type="Proteomes" id="UP000298860"/>
    </source>
</evidence>
<dbReference type="Proteomes" id="UP000298860">
    <property type="component" value="Unassembled WGS sequence"/>
</dbReference>
<keyword evidence="2" id="KW-1185">Reference proteome</keyword>
<dbReference type="SUPFAM" id="SSF56219">
    <property type="entry name" value="DNase I-like"/>
    <property type="match status" value="1"/>
</dbReference>
<accession>A0A4D4J9N7</accession>
<dbReference type="OrthoDB" id="3357160at2"/>